<dbReference type="GO" id="GO:0046873">
    <property type="term" value="F:metal ion transmembrane transporter activity"/>
    <property type="evidence" value="ECO:0007669"/>
    <property type="project" value="InterPro"/>
</dbReference>
<feature type="transmembrane region" description="Helical" evidence="6">
    <location>
        <begin position="39"/>
        <end position="57"/>
    </location>
</feature>
<evidence type="ECO:0000256" key="6">
    <source>
        <dbReference type="SAM" id="Phobius"/>
    </source>
</evidence>
<dbReference type="PANTHER" id="PTHR12608">
    <property type="entry name" value="TRANSMEMBRANE PROTEIN HTP-1 RELATED"/>
    <property type="match status" value="1"/>
</dbReference>
<comment type="similarity">
    <text evidence="2">Belongs to the GDT1 family.</text>
</comment>
<dbReference type="EMBL" id="CP104003">
    <property type="protein sequence ID" value="UWM55661.1"/>
    <property type="molecule type" value="Genomic_DNA"/>
</dbReference>
<dbReference type="Pfam" id="PF01169">
    <property type="entry name" value="GDT1"/>
    <property type="match status" value="2"/>
</dbReference>
<protein>
    <submittedName>
        <fullName evidence="7">TMEM165/GDT1 family protein</fullName>
    </submittedName>
</protein>
<keyword evidence="8" id="KW-1185">Reference proteome</keyword>
<evidence type="ECO:0000256" key="3">
    <source>
        <dbReference type="ARBA" id="ARBA00022692"/>
    </source>
</evidence>
<feature type="transmembrane region" description="Helical" evidence="6">
    <location>
        <begin position="69"/>
        <end position="87"/>
    </location>
</feature>
<evidence type="ECO:0000313" key="7">
    <source>
        <dbReference type="EMBL" id="UWM55661.1"/>
    </source>
</evidence>
<dbReference type="KEGG" id="ssai:N0B31_05095"/>
<evidence type="ECO:0000256" key="1">
    <source>
        <dbReference type="ARBA" id="ARBA00004141"/>
    </source>
</evidence>
<accession>A0A9E7R561</accession>
<keyword evidence="3 6" id="KW-0812">Transmembrane</keyword>
<organism evidence="7 8">
    <name type="scientific">Salinirubellus salinus</name>
    <dbReference type="NCBI Taxonomy" id="1364945"/>
    <lineage>
        <taxon>Archaea</taxon>
        <taxon>Methanobacteriati</taxon>
        <taxon>Methanobacteriota</taxon>
        <taxon>Stenosarchaea group</taxon>
        <taxon>Halobacteria</taxon>
        <taxon>Halobacteriales</taxon>
        <taxon>Natronomonadaceae</taxon>
        <taxon>Salinirubellus</taxon>
    </lineage>
</organism>
<evidence type="ECO:0000256" key="2">
    <source>
        <dbReference type="ARBA" id="ARBA00009190"/>
    </source>
</evidence>
<dbReference type="GO" id="GO:0016020">
    <property type="term" value="C:membrane"/>
    <property type="evidence" value="ECO:0007669"/>
    <property type="project" value="UniProtKB-SubCell"/>
</dbReference>
<dbReference type="AlphaFoldDB" id="A0A9E7R561"/>
<keyword evidence="5 6" id="KW-0472">Membrane</keyword>
<reference evidence="7" key="1">
    <citation type="submission" date="2022-09" db="EMBL/GenBank/DDBJ databases">
        <title>Diverse halophilic archaea isolated from saline environments.</title>
        <authorList>
            <person name="Cui H.-L."/>
        </authorList>
    </citation>
    <scope>NUCLEOTIDE SEQUENCE</scope>
    <source>
        <strain evidence="7">ZS-35-S2</strain>
    </source>
</reference>
<feature type="transmembrane region" description="Helical" evidence="6">
    <location>
        <begin position="160"/>
        <end position="182"/>
    </location>
</feature>
<comment type="subcellular location">
    <subcellularLocation>
        <location evidence="1">Membrane</location>
        <topology evidence="1">Multi-pass membrane protein</topology>
    </subcellularLocation>
</comment>
<feature type="transmembrane region" description="Helical" evidence="6">
    <location>
        <begin position="194"/>
        <end position="216"/>
    </location>
</feature>
<sequence>MASFLEILVAAATLQLLVLPGEKVQMIIAGLSTKYRPGTVVAGAGVAFGGWTALEVAFGEAVKGALPAVYLDAITGVLFVVFAVLLANSARTLDGESEQLLSDGGTASSSAGLVARLDARLPDRFEGFVPAFSASAFGEFGDKTQVVTIGLAVQYGAHPAIWLGEMLAIIPVSLLTAFAFNRGAHRLSPDQRRYVLYGAAVLFLLFAADVAAGYWFGVSVTPV</sequence>
<dbReference type="GeneID" id="74941775"/>
<keyword evidence="4 6" id="KW-1133">Transmembrane helix</keyword>
<dbReference type="PANTHER" id="PTHR12608:SF1">
    <property type="entry name" value="TRANSMEMBRANE PROTEIN 165"/>
    <property type="match status" value="1"/>
</dbReference>
<dbReference type="InterPro" id="IPR001727">
    <property type="entry name" value="GDT1-like"/>
</dbReference>
<evidence type="ECO:0000313" key="8">
    <source>
        <dbReference type="Proteomes" id="UP001057580"/>
    </source>
</evidence>
<gene>
    <name evidence="7" type="ORF">N0B31_05095</name>
</gene>
<dbReference type="RefSeq" id="WP_260594764.1">
    <property type="nucleotide sequence ID" value="NZ_CP104003.1"/>
</dbReference>
<evidence type="ECO:0000256" key="4">
    <source>
        <dbReference type="ARBA" id="ARBA00022989"/>
    </source>
</evidence>
<proteinExistence type="inferred from homology"/>
<evidence type="ECO:0000256" key="5">
    <source>
        <dbReference type="ARBA" id="ARBA00023136"/>
    </source>
</evidence>
<dbReference type="Proteomes" id="UP001057580">
    <property type="component" value="Chromosome"/>
</dbReference>
<name>A0A9E7R561_9EURY</name>